<comment type="caution">
    <text evidence="1">The sequence shown here is derived from an EMBL/GenBank/DDBJ whole genome shotgun (WGS) entry which is preliminary data.</text>
</comment>
<dbReference type="RefSeq" id="WP_043530765.1">
    <property type="nucleotide sequence ID" value="NZ_BAABKU010000014.1"/>
</dbReference>
<proteinExistence type="predicted"/>
<dbReference type="AlphaFoldDB" id="A0A0A6UD35"/>
<dbReference type="eggNOG" id="ENOG5030SAR">
    <property type="taxonomic scope" value="Bacteria"/>
</dbReference>
<dbReference type="OrthoDB" id="4184376at2"/>
<dbReference type="Proteomes" id="UP000054537">
    <property type="component" value="Unassembled WGS sequence"/>
</dbReference>
<dbReference type="EMBL" id="JRTT01000069">
    <property type="protein sequence ID" value="KHD73955.1"/>
    <property type="molecule type" value="Genomic_DNA"/>
</dbReference>
<evidence type="ECO:0008006" key="3">
    <source>
        <dbReference type="Google" id="ProtNLM"/>
    </source>
</evidence>
<dbReference type="STRING" id="1869.MB27_31670"/>
<gene>
    <name evidence="1" type="ORF">MB27_31670</name>
</gene>
<name>A0A0A6UD35_ACTUT</name>
<protein>
    <recommendedName>
        <fullName evidence="3">Knr4/Smi1-like domain-containing protein</fullName>
    </recommendedName>
</protein>
<reference evidence="1 2" key="1">
    <citation type="submission" date="2014-10" db="EMBL/GenBank/DDBJ databases">
        <title>Draft genome sequence of Actinoplanes utahensis NRRL 12052.</title>
        <authorList>
            <person name="Velasco-Bucheli B."/>
            <person name="del Cerro C."/>
            <person name="Hormigo D."/>
            <person name="Garcia J.L."/>
            <person name="Acebal C."/>
            <person name="Arroyo M."/>
            <person name="de la Mata I."/>
        </authorList>
    </citation>
    <scope>NUCLEOTIDE SEQUENCE [LARGE SCALE GENOMIC DNA]</scope>
    <source>
        <strain evidence="1 2">NRRL 12052</strain>
    </source>
</reference>
<accession>A0A0A6UD35</accession>
<evidence type="ECO:0000313" key="1">
    <source>
        <dbReference type="EMBL" id="KHD73955.1"/>
    </source>
</evidence>
<keyword evidence="2" id="KW-1185">Reference proteome</keyword>
<sequence length="175" mass="19487">MNDDLRELIEELRADLHGGGDPPVIAYIRDGAAPGSIPAETPTQVRRLLEVADGIWTPDVDLRSAGELAGIQFHLDLMPEFTGVRDDPGAWFVFGTRNQEPLLIRRDTGSVWCFPDDGVWYTTDRFFEIALDFDEFVAYYVFGAGYGEIGSDHDDWWAYLTAQGLTTTPDEDPAG</sequence>
<organism evidence="1 2">
    <name type="scientific">Actinoplanes utahensis</name>
    <dbReference type="NCBI Taxonomy" id="1869"/>
    <lineage>
        <taxon>Bacteria</taxon>
        <taxon>Bacillati</taxon>
        <taxon>Actinomycetota</taxon>
        <taxon>Actinomycetes</taxon>
        <taxon>Micromonosporales</taxon>
        <taxon>Micromonosporaceae</taxon>
        <taxon>Actinoplanes</taxon>
    </lineage>
</organism>
<evidence type="ECO:0000313" key="2">
    <source>
        <dbReference type="Proteomes" id="UP000054537"/>
    </source>
</evidence>